<dbReference type="Pfam" id="PF00149">
    <property type="entry name" value="Metallophos"/>
    <property type="match status" value="1"/>
</dbReference>
<reference evidence="9" key="1">
    <citation type="submission" date="2017-08" db="EMBL/GenBank/DDBJ databases">
        <title>A dynamic microbial community with high functional redundancy inhabits the cold, oxic subseafloor aquifer.</title>
        <authorList>
            <person name="Tully B.J."/>
            <person name="Wheat C.G."/>
            <person name="Glazer B.T."/>
            <person name="Huber J.A."/>
        </authorList>
    </citation>
    <scope>NUCLEOTIDE SEQUENCE [LARGE SCALE GENOMIC DNA]</scope>
</reference>
<dbReference type="Proteomes" id="UP000218113">
    <property type="component" value="Unassembled WGS sequence"/>
</dbReference>
<evidence type="ECO:0000256" key="5">
    <source>
        <dbReference type="ARBA" id="ARBA00023136"/>
    </source>
</evidence>
<dbReference type="AlphaFoldDB" id="A0A2A4T088"/>
<evidence type="ECO:0000256" key="4">
    <source>
        <dbReference type="ARBA" id="ARBA00022801"/>
    </source>
</evidence>
<comment type="caution">
    <text evidence="8">The sequence shown here is derived from an EMBL/GenBank/DDBJ whole genome shotgun (WGS) entry which is preliminary data.</text>
</comment>
<proteinExistence type="predicted"/>
<keyword evidence="6" id="KW-0464">Manganese</keyword>
<organism evidence="8 9">
    <name type="scientific">SAR324 cluster bacterium</name>
    <dbReference type="NCBI Taxonomy" id="2024889"/>
    <lineage>
        <taxon>Bacteria</taxon>
        <taxon>Deltaproteobacteria</taxon>
        <taxon>SAR324 cluster</taxon>
    </lineage>
</organism>
<dbReference type="GO" id="GO:0008758">
    <property type="term" value="F:UDP-2,3-diacylglucosamine hydrolase activity"/>
    <property type="evidence" value="ECO:0007669"/>
    <property type="project" value="TreeGrafter"/>
</dbReference>
<feature type="domain" description="Calcineurin-like phosphoesterase" evidence="7">
    <location>
        <begin position="29"/>
        <end position="231"/>
    </location>
</feature>
<evidence type="ECO:0000259" key="7">
    <source>
        <dbReference type="Pfam" id="PF00149"/>
    </source>
</evidence>
<dbReference type="InterPro" id="IPR004843">
    <property type="entry name" value="Calcineurin-like_PHP"/>
</dbReference>
<keyword evidence="3" id="KW-0479">Metal-binding</keyword>
<evidence type="ECO:0000256" key="2">
    <source>
        <dbReference type="ARBA" id="ARBA00022519"/>
    </source>
</evidence>
<evidence type="ECO:0000313" key="9">
    <source>
        <dbReference type="Proteomes" id="UP000218113"/>
    </source>
</evidence>
<accession>A0A2A4T088</accession>
<name>A0A2A4T088_9DELT</name>
<evidence type="ECO:0000256" key="6">
    <source>
        <dbReference type="ARBA" id="ARBA00023211"/>
    </source>
</evidence>
<protein>
    <recommendedName>
        <fullName evidence="7">Calcineurin-like phosphoesterase domain-containing protein</fullName>
    </recommendedName>
</protein>
<dbReference type="GO" id="GO:0016020">
    <property type="term" value="C:membrane"/>
    <property type="evidence" value="ECO:0007669"/>
    <property type="project" value="GOC"/>
</dbReference>
<dbReference type="Gene3D" id="3.60.21.10">
    <property type="match status" value="1"/>
</dbReference>
<keyword evidence="5" id="KW-0472">Membrane</keyword>
<dbReference type="InterPro" id="IPR029052">
    <property type="entry name" value="Metallo-depent_PP-like"/>
</dbReference>
<evidence type="ECO:0000256" key="3">
    <source>
        <dbReference type="ARBA" id="ARBA00022723"/>
    </source>
</evidence>
<keyword evidence="4" id="KW-0378">Hydrolase</keyword>
<evidence type="ECO:0000256" key="1">
    <source>
        <dbReference type="ARBA" id="ARBA00022475"/>
    </source>
</evidence>
<keyword evidence="1" id="KW-1003">Cell membrane</keyword>
<sequence length="272" mass="32173">MIGSVPEKIHIESNNQFTASFVYMRTIQRITIIADSHLGAKKGDVDQMIRFIRSLNPQEDELLFLGDLFHIWAGPEKYHTPEVTSFLKALQCFREAEGRVHLNVGNRDIFFPERLEGDSRQKLPFTSVTREFISFELQGKKLMAIHGDTVNSQDLKYLRWRKLVRSPWFRAAFNLAPNAWVKKTMFDLEKKLKQTNVDFRQAFPLEEWKKFLQRVNEQYTPDLLLIGHFHPHDPIITSHEKMKGIVIPDWYRDRSYLTINQNLEYQHHKFEA</sequence>
<dbReference type="PANTHER" id="PTHR34990:SF1">
    <property type="entry name" value="UDP-2,3-DIACYLGLUCOSAMINE HYDROLASE"/>
    <property type="match status" value="1"/>
</dbReference>
<dbReference type="PANTHER" id="PTHR34990">
    <property type="entry name" value="UDP-2,3-DIACYLGLUCOSAMINE HYDROLASE-RELATED"/>
    <property type="match status" value="1"/>
</dbReference>
<gene>
    <name evidence="8" type="ORF">COB67_09560</name>
</gene>
<dbReference type="SUPFAM" id="SSF56300">
    <property type="entry name" value="Metallo-dependent phosphatases"/>
    <property type="match status" value="1"/>
</dbReference>
<keyword evidence="2" id="KW-0997">Cell inner membrane</keyword>
<dbReference type="InterPro" id="IPR043461">
    <property type="entry name" value="LpxH-like"/>
</dbReference>
<dbReference type="GO" id="GO:0009245">
    <property type="term" value="P:lipid A biosynthetic process"/>
    <property type="evidence" value="ECO:0007669"/>
    <property type="project" value="TreeGrafter"/>
</dbReference>
<dbReference type="EMBL" id="NVSR01000079">
    <property type="protein sequence ID" value="PCI27050.1"/>
    <property type="molecule type" value="Genomic_DNA"/>
</dbReference>
<dbReference type="GO" id="GO:0046872">
    <property type="term" value="F:metal ion binding"/>
    <property type="evidence" value="ECO:0007669"/>
    <property type="project" value="UniProtKB-KW"/>
</dbReference>
<evidence type="ECO:0000313" key="8">
    <source>
        <dbReference type="EMBL" id="PCI27050.1"/>
    </source>
</evidence>